<keyword evidence="1" id="KW-1133">Transmembrane helix</keyword>
<feature type="transmembrane region" description="Helical" evidence="1">
    <location>
        <begin position="135"/>
        <end position="153"/>
    </location>
</feature>
<reference evidence="2 3" key="1">
    <citation type="submission" date="2019-02" db="EMBL/GenBank/DDBJ databases">
        <title>Deep-cultivation of Planctomycetes and their phenomic and genomic characterization uncovers novel biology.</title>
        <authorList>
            <person name="Wiegand S."/>
            <person name="Jogler M."/>
            <person name="Boedeker C."/>
            <person name="Pinto D."/>
            <person name="Vollmers J."/>
            <person name="Rivas-Marin E."/>
            <person name="Kohn T."/>
            <person name="Peeters S.H."/>
            <person name="Heuer A."/>
            <person name="Rast P."/>
            <person name="Oberbeckmann S."/>
            <person name="Bunk B."/>
            <person name="Jeske O."/>
            <person name="Meyerdierks A."/>
            <person name="Storesund J.E."/>
            <person name="Kallscheuer N."/>
            <person name="Luecker S."/>
            <person name="Lage O.M."/>
            <person name="Pohl T."/>
            <person name="Merkel B.J."/>
            <person name="Hornburger P."/>
            <person name="Mueller R.-W."/>
            <person name="Bruemmer F."/>
            <person name="Labrenz M."/>
            <person name="Spormann A.M."/>
            <person name="Op den Camp H."/>
            <person name="Overmann J."/>
            <person name="Amann R."/>
            <person name="Jetten M.S.M."/>
            <person name="Mascher T."/>
            <person name="Medema M.H."/>
            <person name="Devos D.P."/>
            <person name="Kaster A.-K."/>
            <person name="Ovreas L."/>
            <person name="Rohde M."/>
            <person name="Galperin M.Y."/>
            <person name="Jogler C."/>
        </authorList>
    </citation>
    <scope>NUCLEOTIDE SEQUENCE [LARGE SCALE GENOMIC DNA]</scope>
    <source>
        <strain evidence="2 3">Pla163</strain>
    </source>
</reference>
<feature type="transmembrane region" description="Helical" evidence="1">
    <location>
        <begin position="64"/>
        <end position="82"/>
    </location>
</feature>
<evidence type="ECO:0008006" key="4">
    <source>
        <dbReference type="Google" id="ProtNLM"/>
    </source>
</evidence>
<name>A0A518CVM5_9BACT</name>
<gene>
    <name evidence="2" type="ORF">Pla163_03800</name>
</gene>
<dbReference type="AlphaFoldDB" id="A0A518CVM5"/>
<keyword evidence="1" id="KW-0812">Transmembrane</keyword>
<evidence type="ECO:0000313" key="2">
    <source>
        <dbReference type="EMBL" id="QDU83282.1"/>
    </source>
</evidence>
<keyword evidence="1" id="KW-0472">Membrane</keyword>
<protein>
    <recommendedName>
        <fullName evidence="4">DUF4149 domain-containing protein</fullName>
    </recommendedName>
</protein>
<dbReference type="Proteomes" id="UP000319342">
    <property type="component" value="Chromosome"/>
</dbReference>
<dbReference type="EMBL" id="CP036290">
    <property type="protein sequence ID" value="QDU83282.1"/>
    <property type="molecule type" value="Genomic_DNA"/>
</dbReference>
<accession>A0A518CVM5</accession>
<evidence type="ECO:0000256" key="1">
    <source>
        <dbReference type="SAM" id="Phobius"/>
    </source>
</evidence>
<feature type="transmembrane region" description="Helical" evidence="1">
    <location>
        <begin position="20"/>
        <end position="43"/>
    </location>
</feature>
<evidence type="ECO:0000313" key="3">
    <source>
        <dbReference type="Proteomes" id="UP000319342"/>
    </source>
</evidence>
<sequence length="161" mass="17797">MCIGPLDPCETPRVQDLLLIHAAATFALFGLVWTVQLAIYPLFEQVGEAGFHAYHQRYTRRMGFVVAPLMVVELVTGIRLMSQVTPGASMAVEWSAFLLILLIWGTTAMVSVPLHNKLGAQFKASTARMLTATNWIRTGAWTLRAGLVGWMVWTEFMADAA</sequence>
<organism evidence="2 3">
    <name type="scientific">Rohdeia mirabilis</name>
    <dbReference type="NCBI Taxonomy" id="2528008"/>
    <lineage>
        <taxon>Bacteria</taxon>
        <taxon>Pseudomonadati</taxon>
        <taxon>Planctomycetota</taxon>
        <taxon>Planctomycetia</taxon>
        <taxon>Planctomycetia incertae sedis</taxon>
        <taxon>Rohdeia</taxon>
    </lineage>
</organism>
<feature type="transmembrane region" description="Helical" evidence="1">
    <location>
        <begin position="94"/>
        <end position="114"/>
    </location>
</feature>
<proteinExistence type="predicted"/>
<keyword evidence="3" id="KW-1185">Reference proteome</keyword>